<dbReference type="Proteomes" id="UP000004968">
    <property type="component" value="Unassembled WGS sequence"/>
</dbReference>
<dbReference type="HOGENOM" id="CLU_2806632_0_0_9"/>
<dbReference type="EMBL" id="ACIO01001281">
    <property type="protein sequence ID" value="EFC94215.1"/>
    <property type="molecule type" value="Genomic_DNA"/>
</dbReference>
<evidence type="ECO:0000313" key="1">
    <source>
        <dbReference type="EMBL" id="EFC94215.1"/>
    </source>
</evidence>
<dbReference type="AlphaFoldDB" id="D3AVE1"/>
<accession>D3AVE1</accession>
<comment type="caution">
    <text evidence="1">The sequence shown here is derived from an EMBL/GenBank/DDBJ whole genome shotgun (WGS) entry which is preliminary data.</text>
</comment>
<gene>
    <name evidence="1" type="ORF">CLOSTHATH_07617</name>
</gene>
<evidence type="ECO:0000313" key="2">
    <source>
        <dbReference type="Proteomes" id="UP000004968"/>
    </source>
</evidence>
<name>D3AVE1_9FIRM</name>
<proteinExistence type="predicted"/>
<sequence length="67" mass="7748">MKKGRFLWSAYRITERWKAGKARNIKGKQLKNSRNTDLLFLAALYAFQKNDDDGIVSSPSWPNGQFL</sequence>
<protein>
    <submittedName>
        <fullName evidence="1">Uncharacterized protein</fullName>
    </submittedName>
</protein>
<reference evidence="1 2" key="1">
    <citation type="submission" date="2010-01" db="EMBL/GenBank/DDBJ databases">
        <authorList>
            <person name="Weinstock G."/>
            <person name="Sodergren E."/>
            <person name="Clifton S."/>
            <person name="Fulton L."/>
            <person name="Fulton B."/>
            <person name="Courtney L."/>
            <person name="Fronick C."/>
            <person name="Harrison M."/>
            <person name="Strong C."/>
            <person name="Farmer C."/>
            <person name="Delahaunty K."/>
            <person name="Markovic C."/>
            <person name="Hall O."/>
            <person name="Minx P."/>
            <person name="Tomlinson C."/>
            <person name="Mitreva M."/>
            <person name="Nelson J."/>
            <person name="Hou S."/>
            <person name="Wollam A."/>
            <person name="Pepin K.H."/>
            <person name="Johnson M."/>
            <person name="Bhonagiri V."/>
            <person name="Nash W.E."/>
            <person name="Warren W."/>
            <person name="Chinwalla A."/>
            <person name="Mardis E.R."/>
            <person name="Wilson R.K."/>
        </authorList>
    </citation>
    <scope>NUCLEOTIDE SEQUENCE [LARGE SCALE GENOMIC DNA]</scope>
    <source>
        <strain evidence="1 2">DSM 13479</strain>
    </source>
</reference>
<organism evidence="1 2">
    <name type="scientific">Hungatella hathewayi DSM 13479</name>
    <dbReference type="NCBI Taxonomy" id="566550"/>
    <lineage>
        <taxon>Bacteria</taxon>
        <taxon>Bacillati</taxon>
        <taxon>Bacillota</taxon>
        <taxon>Clostridia</taxon>
        <taxon>Lachnospirales</taxon>
        <taxon>Lachnospiraceae</taxon>
        <taxon>Hungatella</taxon>
    </lineage>
</organism>